<name>A0A929G103_9PSEU</name>
<gene>
    <name evidence="5" type="ORF">IQ251_12865</name>
</gene>
<dbReference type="EMBL" id="JADEYC010000019">
    <property type="protein sequence ID" value="MBE9375337.1"/>
    <property type="molecule type" value="Genomic_DNA"/>
</dbReference>
<keyword evidence="2" id="KW-0597">Phosphoprotein</keyword>
<evidence type="ECO:0000313" key="6">
    <source>
        <dbReference type="Proteomes" id="UP000598360"/>
    </source>
</evidence>
<keyword evidence="6" id="KW-1185">Reference proteome</keyword>
<keyword evidence="5" id="KW-0808">Transferase</keyword>
<dbReference type="Gene3D" id="3.30.70.250">
    <property type="entry name" value="Malonyl-CoA ACP transacylase, ACP-binding"/>
    <property type="match status" value="1"/>
</dbReference>
<dbReference type="PROSITE" id="PS52004">
    <property type="entry name" value="KS3_2"/>
    <property type="match status" value="1"/>
</dbReference>
<dbReference type="Pfam" id="PF02801">
    <property type="entry name" value="Ketoacyl-synt_C"/>
    <property type="match status" value="1"/>
</dbReference>
<dbReference type="InterPro" id="IPR050091">
    <property type="entry name" value="PKS_NRPS_Biosynth_Enz"/>
</dbReference>
<evidence type="ECO:0000256" key="2">
    <source>
        <dbReference type="ARBA" id="ARBA00022553"/>
    </source>
</evidence>
<feature type="region of interest" description="Disordered" evidence="3">
    <location>
        <begin position="180"/>
        <end position="200"/>
    </location>
</feature>
<dbReference type="SUPFAM" id="SSF53335">
    <property type="entry name" value="S-adenosyl-L-methionine-dependent methyltransferases"/>
    <property type="match status" value="1"/>
</dbReference>
<dbReference type="SUPFAM" id="SSF52151">
    <property type="entry name" value="FabD/lysophospholipase-like"/>
    <property type="match status" value="1"/>
</dbReference>
<dbReference type="SUPFAM" id="SSF53901">
    <property type="entry name" value="Thiolase-like"/>
    <property type="match status" value="1"/>
</dbReference>
<keyword evidence="1" id="KW-0596">Phosphopantetheine</keyword>
<proteinExistence type="predicted"/>
<dbReference type="Proteomes" id="UP000598360">
    <property type="component" value="Unassembled WGS sequence"/>
</dbReference>
<dbReference type="InterPro" id="IPR016039">
    <property type="entry name" value="Thiolase-like"/>
</dbReference>
<dbReference type="Pfam" id="PF22621">
    <property type="entry name" value="CurL-like_PKS_C"/>
    <property type="match status" value="1"/>
</dbReference>
<dbReference type="RefSeq" id="WP_193928767.1">
    <property type="nucleotide sequence ID" value="NZ_JADEYC010000019.1"/>
</dbReference>
<dbReference type="CDD" id="cd00833">
    <property type="entry name" value="PKS"/>
    <property type="match status" value="1"/>
</dbReference>
<dbReference type="Gene3D" id="3.40.366.10">
    <property type="entry name" value="Malonyl-Coenzyme A Acyl Carrier Protein, domain 2"/>
    <property type="match status" value="1"/>
</dbReference>
<dbReference type="InterPro" id="IPR001227">
    <property type="entry name" value="Ac_transferase_dom_sf"/>
</dbReference>
<dbReference type="GO" id="GO:0006633">
    <property type="term" value="P:fatty acid biosynthetic process"/>
    <property type="evidence" value="ECO:0007669"/>
    <property type="project" value="TreeGrafter"/>
</dbReference>
<organism evidence="5 6">
    <name type="scientific">Saccharopolyspora montiporae</name>
    <dbReference type="NCBI Taxonomy" id="2781240"/>
    <lineage>
        <taxon>Bacteria</taxon>
        <taxon>Bacillati</taxon>
        <taxon>Actinomycetota</taxon>
        <taxon>Actinomycetes</taxon>
        <taxon>Pseudonocardiales</taxon>
        <taxon>Pseudonocardiaceae</taxon>
        <taxon>Saccharopolyspora</taxon>
    </lineage>
</organism>
<dbReference type="InterPro" id="IPR014031">
    <property type="entry name" value="Ketoacyl_synth_C"/>
</dbReference>
<dbReference type="PANTHER" id="PTHR43775:SF37">
    <property type="entry name" value="SI:DKEY-61P9.11"/>
    <property type="match status" value="1"/>
</dbReference>
<sequence>MTGPLRDRIAVVGMACRFPGAPDPEGYWATLLAGSGSPHTAADDGAELFDAAFFGISPPEAEVLDPQHRRFLECCYRALEHAGCDPARFPGAVGVYGGAAHSEYLAFHVAPRLRSGHLPVDGLSGVLGCSPATLAARTAYQLDLTGPAVSLHTGSSTSLVAVHYACQDLREHRCDAALAGGASLSPPRPRGRHREDRSAAGSGAGAILLKRLEDALEDRDTIWAVIGGSAVNNDGHRKSGFAAPSSRGQSDVVLRALADAGVPPESIGLVEAHGCGTAPDDPSELAALAAAYRDGTELRGYCALGTARPPTGHLEAAAGIAGLIKAVLAVRTGTVPPADNRLRLPEEDPSAGPFFVNHELVDWPVPGFPRRAAVSCPGAGGTNAHLVVEQAPPTPAREPAAGPHLLQLSARTGDALHRSGIELADHLERHPGADLGDVAHTLRAGRPGMRYRRSLVAAGTQDAVSALRHTAEPVHCGGEPAVALLFSGPGEHHEGIAAGMSRCYPTYRAELDRAAGILHPVLGTDLRWILDEGGDSERPWRFAAAVATQYALGRALLDRGVRPRLLLGHSLGEFTAACLAGVISLDDVLPLVVRCEELATAIGGATVEIAQAPDELTGQLTGSLALSCRNAPDSCTVAGRADDVVALEHRLAASGVRHRRVPISAAPHSDVLRPVLDELAECFAGVHLREPEIPVLSGRTAQRAGAEITTAQHWIELCARPVRFDACLTTAHDELSRDGTPVLVATAPRTAGFARAQLGPGVPVVAAAPDPRQPDRAETTFLTALGALWCRGADVSAPEPPEAVRVPLPGHPLDPASHWLAEAEPPEPTWIVPEGLDPAVYPTTLRLARSRRCRITIAEEAPTEPAVRPEDFREICGELTAAAPVLRGERALLRALDGIAVRHVCELLRAAGLGTAVGDSFHRADAHRLLDATPALRSCVDDVLAFLVAGGTLTEEPDSALRFRSAPGGREDIDRAAREIIRDHPAEAEIVDVLEDGAQRVHRSLSGHDPGPAEARGTGGRAEAAVLDRAGADFAARLLGTAVLGLARRAPRPLRVLCMSTGADRFRDAVAAHLHGVPGAHCTVAETGRVLRDSGIGLPSTSESPTESGRLSDVVVLCDVLPHAADPLATIRGATRLLTPGGVLTAVHTDSIPLALRVLAGLRAEPSAAAGSAERNRWASALAEAVPDHEVFSSATGTTSGAHSVLLARPHTERERRLAELTRLGARVEVRRTGELLDDEDGGEQDIGRDHAADRIRRVRRAVLGPDWETFGDSFPATGGNSAQLRRLADRIRARSTAPDRR</sequence>
<dbReference type="SMART" id="SM00825">
    <property type="entry name" value="PKS_KS"/>
    <property type="match status" value="1"/>
</dbReference>
<dbReference type="InterPro" id="IPR016035">
    <property type="entry name" value="Acyl_Trfase/lysoPLipase"/>
</dbReference>
<accession>A0A929G103</accession>
<dbReference type="SMART" id="SM00827">
    <property type="entry name" value="PKS_AT"/>
    <property type="match status" value="1"/>
</dbReference>
<dbReference type="InterPro" id="IPR014030">
    <property type="entry name" value="Ketoacyl_synth_N"/>
</dbReference>
<dbReference type="GO" id="GO:0071770">
    <property type="term" value="P:DIM/DIP cell wall layer assembly"/>
    <property type="evidence" value="ECO:0007669"/>
    <property type="project" value="TreeGrafter"/>
</dbReference>
<dbReference type="Pfam" id="PF00698">
    <property type="entry name" value="Acyl_transf_1"/>
    <property type="match status" value="1"/>
</dbReference>
<dbReference type="GO" id="GO:0004312">
    <property type="term" value="F:fatty acid synthase activity"/>
    <property type="evidence" value="ECO:0007669"/>
    <property type="project" value="TreeGrafter"/>
</dbReference>
<evidence type="ECO:0000313" key="5">
    <source>
        <dbReference type="EMBL" id="MBE9375337.1"/>
    </source>
</evidence>
<reference evidence="5" key="1">
    <citation type="submission" date="2020-10" db="EMBL/GenBank/DDBJ databases">
        <title>Diversity and distribution of actinomycetes associated with coral in the coast of Hainan.</title>
        <authorList>
            <person name="Li F."/>
        </authorList>
    </citation>
    <scope>NUCLEOTIDE SEQUENCE</scope>
    <source>
        <strain evidence="5">HNM0983</strain>
    </source>
</reference>
<keyword evidence="5" id="KW-0012">Acyltransferase</keyword>
<dbReference type="InterPro" id="IPR020841">
    <property type="entry name" value="PKS_Beta-ketoAc_synthase_dom"/>
</dbReference>
<feature type="domain" description="Ketosynthase family 3 (KS3)" evidence="4">
    <location>
        <begin position="6"/>
        <end position="390"/>
    </location>
</feature>
<protein>
    <submittedName>
        <fullName evidence="5">Acyltransferase domain-containing protein</fullName>
    </submittedName>
</protein>
<dbReference type="GO" id="GO:0005737">
    <property type="term" value="C:cytoplasm"/>
    <property type="evidence" value="ECO:0007669"/>
    <property type="project" value="TreeGrafter"/>
</dbReference>
<comment type="caution">
    <text evidence="5">The sequence shown here is derived from an EMBL/GenBank/DDBJ whole genome shotgun (WGS) entry which is preliminary data.</text>
</comment>
<dbReference type="InterPro" id="IPR029063">
    <property type="entry name" value="SAM-dependent_MTases_sf"/>
</dbReference>
<dbReference type="Gene3D" id="3.30.70.3290">
    <property type="match status" value="1"/>
</dbReference>
<evidence type="ECO:0000256" key="1">
    <source>
        <dbReference type="ARBA" id="ARBA00022450"/>
    </source>
</evidence>
<dbReference type="Pfam" id="PF00109">
    <property type="entry name" value="ketoacyl-synt"/>
    <property type="match status" value="1"/>
</dbReference>
<dbReference type="Gene3D" id="3.40.47.10">
    <property type="match status" value="1"/>
</dbReference>
<evidence type="ECO:0000256" key="3">
    <source>
        <dbReference type="SAM" id="MobiDB-lite"/>
    </source>
</evidence>
<dbReference type="PANTHER" id="PTHR43775">
    <property type="entry name" value="FATTY ACID SYNTHASE"/>
    <property type="match status" value="1"/>
</dbReference>
<dbReference type="GO" id="GO:0005886">
    <property type="term" value="C:plasma membrane"/>
    <property type="evidence" value="ECO:0007669"/>
    <property type="project" value="TreeGrafter"/>
</dbReference>
<dbReference type="InterPro" id="IPR014043">
    <property type="entry name" value="Acyl_transferase_dom"/>
</dbReference>
<evidence type="ECO:0000259" key="4">
    <source>
        <dbReference type="PROSITE" id="PS52004"/>
    </source>
</evidence>